<feature type="transmembrane region" description="Helical" evidence="5">
    <location>
        <begin position="37"/>
        <end position="59"/>
    </location>
</feature>
<evidence type="ECO:0000259" key="6">
    <source>
        <dbReference type="Pfam" id="PF00361"/>
    </source>
</evidence>
<dbReference type="InterPro" id="IPR001750">
    <property type="entry name" value="ND/Mrp_TM"/>
</dbReference>
<evidence type="ECO:0000256" key="2">
    <source>
        <dbReference type="ARBA" id="ARBA00022692"/>
    </source>
</evidence>
<accession>A0A0F9NHR3</accession>
<reference evidence="7" key="1">
    <citation type="journal article" date="2015" name="Nature">
        <title>Complex archaea that bridge the gap between prokaryotes and eukaryotes.</title>
        <authorList>
            <person name="Spang A."/>
            <person name="Saw J.H."/>
            <person name="Jorgensen S.L."/>
            <person name="Zaremba-Niedzwiedzka K."/>
            <person name="Martijn J."/>
            <person name="Lind A.E."/>
            <person name="van Eijk R."/>
            <person name="Schleper C."/>
            <person name="Guy L."/>
            <person name="Ettema T.J."/>
        </authorList>
    </citation>
    <scope>NUCLEOTIDE SEQUENCE</scope>
</reference>
<dbReference type="GO" id="GO:0016020">
    <property type="term" value="C:membrane"/>
    <property type="evidence" value="ECO:0007669"/>
    <property type="project" value="UniProtKB-SubCell"/>
</dbReference>
<evidence type="ECO:0000256" key="4">
    <source>
        <dbReference type="ARBA" id="ARBA00023136"/>
    </source>
</evidence>
<organism evidence="7">
    <name type="scientific">marine sediment metagenome</name>
    <dbReference type="NCBI Taxonomy" id="412755"/>
    <lineage>
        <taxon>unclassified sequences</taxon>
        <taxon>metagenomes</taxon>
        <taxon>ecological metagenomes</taxon>
    </lineage>
</organism>
<comment type="subcellular location">
    <subcellularLocation>
        <location evidence="1">Membrane</location>
        <topology evidence="1">Multi-pass membrane protein</topology>
    </subcellularLocation>
</comment>
<evidence type="ECO:0000256" key="5">
    <source>
        <dbReference type="SAM" id="Phobius"/>
    </source>
</evidence>
<proteinExistence type="predicted"/>
<feature type="domain" description="NADH:quinone oxidoreductase/Mrp antiporter transmembrane" evidence="6">
    <location>
        <begin position="5"/>
        <end position="57"/>
    </location>
</feature>
<protein>
    <recommendedName>
        <fullName evidence="6">NADH:quinone oxidoreductase/Mrp antiporter transmembrane domain-containing protein</fullName>
    </recommendedName>
</protein>
<dbReference type="EMBL" id="LAZR01006970">
    <property type="protein sequence ID" value="KKM88340.1"/>
    <property type="molecule type" value="Genomic_DNA"/>
</dbReference>
<evidence type="ECO:0000313" key="7">
    <source>
        <dbReference type="EMBL" id="KKM88340.1"/>
    </source>
</evidence>
<keyword evidence="3 5" id="KW-1133">Transmembrane helix</keyword>
<keyword evidence="2 5" id="KW-0812">Transmembrane</keyword>
<dbReference type="Pfam" id="PF00361">
    <property type="entry name" value="Proton_antipo_M"/>
    <property type="match status" value="1"/>
</dbReference>
<sequence length="64" mass="6698">MRHLIKDWGMVFVVLAAGGMILGNIVAIQQTNIKRMLAYSSIAHAGYLLVGVVAAGSAVDLSNA</sequence>
<gene>
    <name evidence="7" type="ORF">LCGC14_1259680</name>
</gene>
<keyword evidence="4 5" id="KW-0472">Membrane</keyword>
<dbReference type="AlphaFoldDB" id="A0A0F9NHR3"/>
<dbReference type="PANTHER" id="PTHR22773">
    <property type="entry name" value="NADH DEHYDROGENASE"/>
    <property type="match status" value="1"/>
</dbReference>
<comment type="caution">
    <text evidence="7">The sequence shown here is derived from an EMBL/GenBank/DDBJ whole genome shotgun (WGS) entry which is preliminary data.</text>
</comment>
<evidence type="ECO:0000256" key="1">
    <source>
        <dbReference type="ARBA" id="ARBA00004141"/>
    </source>
</evidence>
<feature type="non-terminal residue" evidence="7">
    <location>
        <position position="64"/>
    </location>
</feature>
<name>A0A0F9NHR3_9ZZZZ</name>
<evidence type="ECO:0000256" key="3">
    <source>
        <dbReference type="ARBA" id="ARBA00022989"/>
    </source>
</evidence>